<dbReference type="Proteomes" id="UP000092668">
    <property type="component" value="Unassembled WGS sequence"/>
</dbReference>
<sequence>YRLEQRPPEITQALNDVFWLMFVGIVGTLVVQALVLTTATFIDRSDPPTFPRWFGYFNVWYALLAVPGGAVVIFNDGPLAWNGVFAFWIPLGVFSVWAIATSMVMLRSISAEEAAQKPLTTRSP</sequence>
<feature type="transmembrane region" description="Helical" evidence="1">
    <location>
        <begin position="80"/>
        <end position="100"/>
    </location>
</feature>
<keyword evidence="1" id="KW-0812">Transmembrane</keyword>
<keyword evidence="1" id="KW-1133">Transmembrane helix</keyword>
<evidence type="ECO:0000256" key="1">
    <source>
        <dbReference type="SAM" id="Phobius"/>
    </source>
</evidence>
<reference evidence="2 3" key="1">
    <citation type="submission" date="2015-06" db="EMBL/GenBank/DDBJ databases">
        <title>Genome sequence of Mycobacterium kumamotonense strain Roo.</title>
        <authorList>
            <person name="Greninger A.L."/>
            <person name="Cunningham G."/>
            <person name="Miller S."/>
        </authorList>
    </citation>
    <scope>NUCLEOTIDE SEQUENCE [LARGE SCALE GENOMIC DNA]</scope>
    <source>
        <strain evidence="2 3">Roo</strain>
    </source>
</reference>
<dbReference type="AlphaFoldDB" id="A0A1B8S9H0"/>
<evidence type="ECO:0000313" key="2">
    <source>
        <dbReference type="EMBL" id="OBY29316.1"/>
    </source>
</evidence>
<organism evidence="2 3">
    <name type="scientific">Mycolicibacter kumamotonensis</name>
    <dbReference type="NCBI Taxonomy" id="354243"/>
    <lineage>
        <taxon>Bacteria</taxon>
        <taxon>Bacillati</taxon>
        <taxon>Actinomycetota</taxon>
        <taxon>Actinomycetes</taxon>
        <taxon>Mycobacteriales</taxon>
        <taxon>Mycobacteriaceae</taxon>
        <taxon>Mycolicibacter</taxon>
    </lineage>
</organism>
<feature type="non-terminal residue" evidence="2">
    <location>
        <position position="1"/>
    </location>
</feature>
<feature type="transmembrane region" description="Helical" evidence="1">
    <location>
        <begin position="54"/>
        <end position="74"/>
    </location>
</feature>
<name>A0A1B8S9H0_9MYCO</name>
<gene>
    <name evidence="2" type="ORF">ACT18_23710</name>
</gene>
<comment type="caution">
    <text evidence="2">The sequence shown here is derived from an EMBL/GenBank/DDBJ whole genome shotgun (WGS) entry which is preliminary data.</text>
</comment>
<protein>
    <submittedName>
        <fullName evidence="2">Uncharacterized protein</fullName>
    </submittedName>
</protein>
<dbReference type="PATRIC" id="fig|354243.3.peg.4933"/>
<evidence type="ECO:0000313" key="3">
    <source>
        <dbReference type="Proteomes" id="UP000092668"/>
    </source>
</evidence>
<keyword evidence="1" id="KW-0472">Membrane</keyword>
<feature type="transmembrane region" description="Helical" evidence="1">
    <location>
        <begin position="17"/>
        <end position="42"/>
    </location>
</feature>
<keyword evidence="3" id="KW-1185">Reference proteome</keyword>
<proteinExistence type="predicted"/>
<dbReference type="EMBL" id="LFOE01000104">
    <property type="protein sequence ID" value="OBY29316.1"/>
    <property type="molecule type" value="Genomic_DNA"/>
</dbReference>
<accession>A0A1B8S9H0</accession>